<dbReference type="CDD" id="cd17546">
    <property type="entry name" value="REC_hyHK_CKI1_RcsC-like"/>
    <property type="match status" value="1"/>
</dbReference>
<dbReference type="EC" id="2.7.13.3" evidence="3"/>
<dbReference type="Pfam" id="PF00072">
    <property type="entry name" value="Response_reg"/>
    <property type="match status" value="1"/>
</dbReference>
<dbReference type="SUPFAM" id="SSF55874">
    <property type="entry name" value="ATPase domain of HSP90 chaperone/DNA topoisomerase II/histidine kinase"/>
    <property type="match status" value="1"/>
</dbReference>
<dbReference type="Gene3D" id="3.30.565.10">
    <property type="entry name" value="Histidine kinase-like ATPase, C-terminal domain"/>
    <property type="match status" value="1"/>
</dbReference>
<dbReference type="Pfam" id="PF02518">
    <property type="entry name" value="HATPase_c"/>
    <property type="match status" value="1"/>
</dbReference>
<protein>
    <recommendedName>
        <fullName evidence="3">histidine kinase</fullName>
        <ecNumber evidence="3">2.7.13.3</ecNumber>
    </recommendedName>
</protein>
<evidence type="ECO:0000256" key="5">
    <source>
        <dbReference type="ARBA" id="ARBA00022864"/>
    </source>
</evidence>
<evidence type="ECO:0000256" key="8">
    <source>
        <dbReference type="SAM" id="Phobius"/>
    </source>
</evidence>
<dbReference type="PROSITE" id="PS50109">
    <property type="entry name" value="HIS_KIN"/>
    <property type="match status" value="1"/>
</dbReference>
<dbReference type="OrthoDB" id="60033at2759"/>
<dbReference type="GO" id="GO:0000155">
    <property type="term" value="F:phosphorelay sensor kinase activity"/>
    <property type="evidence" value="ECO:0007669"/>
    <property type="project" value="InterPro"/>
</dbReference>
<dbReference type="EMBL" id="JAMQYH010000004">
    <property type="protein sequence ID" value="KAJ1691773.1"/>
    <property type="molecule type" value="Genomic_DNA"/>
</dbReference>
<feature type="transmembrane region" description="Helical" evidence="8">
    <location>
        <begin position="6"/>
        <end position="30"/>
    </location>
</feature>
<dbReference type="InterPro" id="IPR005467">
    <property type="entry name" value="His_kinase_dom"/>
</dbReference>
<evidence type="ECO:0000256" key="6">
    <source>
        <dbReference type="ARBA" id="ARBA00023012"/>
    </source>
</evidence>
<comment type="caution">
    <text evidence="11">The sequence shown here is derived from an EMBL/GenBank/DDBJ whole genome shotgun (WGS) entry which is preliminary data.</text>
</comment>
<evidence type="ECO:0000313" key="11">
    <source>
        <dbReference type="EMBL" id="KAJ1691773.1"/>
    </source>
</evidence>
<dbReference type="PANTHER" id="PTHR43719:SF75">
    <property type="entry name" value="HISTIDINE KINASE CKI1"/>
    <property type="match status" value="1"/>
</dbReference>
<keyword evidence="12" id="KW-1185">Reference proteome</keyword>
<keyword evidence="6" id="KW-0902">Two-component regulatory system</keyword>
<dbReference type="PANTHER" id="PTHR43719">
    <property type="entry name" value="TWO-COMPONENT HISTIDINE KINASE"/>
    <property type="match status" value="1"/>
</dbReference>
<feature type="domain" description="Response regulatory" evidence="10">
    <location>
        <begin position="591"/>
        <end position="724"/>
    </location>
</feature>
<keyword evidence="4 7" id="KW-0597">Phosphoprotein</keyword>
<dbReference type="Gene3D" id="1.10.287.130">
    <property type="match status" value="1"/>
</dbReference>
<evidence type="ECO:0000256" key="4">
    <source>
        <dbReference type="ARBA" id="ARBA00022553"/>
    </source>
</evidence>
<evidence type="ECO:0000256" key="1">
    <source>
        <dbReference type="ARBA" id="ARBA00000085"/>
    </source>
</evidence>
<dbReference type="Pfam" id="PF00512">
    <property type="entry name" value="HisKA"/>
    <property type="match status" value="1"/>
</dbReference>
<keyword evidence="5" id="KW-0932">Cytokinin signaling pathway</keyword>
<dbReference type="SMART" id="SM00448">
    <property type="entry name" value="REC"/>
    <property type="match status" value="1"/>
</dbReference>
<organism evidence="11 12">
    <name type="scientific">Rhynchospora breviuscula</name>
    <dbReference type="NCBI Taxonomy" id="2022672"/>
    <lineage>
        <taxon>Eukaryota</taxon>
        <taxon>Viridiplantae</taxon>
        <taxon>Streptophyta</taxon>
        <taxon>Embryophyta</taxon>
        <taxon>Tracheophyta</taxon>
        <taxon>Spermatophyta</taxon>
        <taxon>Magnoliopsida</taxon>
        <taxon>Liliopsida</taxon>
        <taxon>Poales</taxon>
        <taxon>Cyperaceae</taxon>
        <taxon>Cyperoideae</taxon>
        <taxon>Rhynchosporeae</taxon>
        <taxon>Rhynchospora</taxon>
    </lineage>
</organism>
<evidence type="ECO:0000256" key="2">
    <source>
        <dbReference type="ARBA" id="ARBA00002427"/>
    </source>
</evidence>
<dbReference type="SUPFAM" id="SSF47384">
    <property type="entry name" value="Homodimeric domain of signal transducing histidine kinase"/>
    <property type="match status" value="1"/>
</dbReference>
<comment type="function">
    <text evidence="2">Cytokinin receptor related to bacterial two-component regulators. Functions as a histidine kinase and transmits the stress signal to a downstream MAPK cascade.</text>
</comment>
<dbReference type="InterPro" id="IPR036097">
    <property type="entry name" value="HisK_dim/P_sf"/>
</dbReference>
<dbReference type="InterPro" id="IPR011006">
    <property type="entry name" value="CheY-like_superfamily"/>
</dbReference>
<dbReference type="Proteomes" id="UP001151287">
    <property type="component" value="Unassembled WGS sequence"/>
</dbReference>
<proteinExistence type="predicted"/>
<dbReference type="SMART" id="SM00388">
    <property type="entry name" value="HisKA"/>
    <property type="match status" value="1"/>
</dbReference>
<evidence type="ECO:0000256" key="3">
    <source>
        <dbReference type="ARBA" id="ARBA00012438"/>
    </source>
</evidence>
<dbReference type="InterPro" id="IPR036890">
    <property type="entry name" value="HATPase_C_sf"/>
</dbReference>
<dbReference type="InterPro" id="IPR003661">
    <property type="entry name" value="HisK_dim/P_dom"/>
</dbReference>
<reference evidence="11" key="1">
    <citation type="journal article" date="2022" name="Cell">
        <title>Repeat-based holocentromeres influence genome architecture and karyotype evolution.</title>
        <authorList>
            <person name="Hofstatter P.G."/>
            <person name="Thangavel G."/>
            <person name="Lux T."/>
            <person name="Neumann P."/>
            <person name="Vondrak T."/>
            <person name="Novak P."/>
            <person name="Zhang M."/>
            <person name="Costa L."/>
            <person name="Castellani M."/>
            <person name="Scott A."/>
            <person name="Toegelov H."/>
            <person name="Fuchs J."/>
            <person name="Mata-Sucre Y."/>
            <person name="Dias Y."/>
            <person name="Vanzela A.L.L."/>
            <person name="Huettel B."/>
            <person name="Almeida C.C.S."/>
            <person name="Simkova H."/>
            <person name="Souza G."/>
            <person name="Pedrosa-Harand A."/>
            <person name="Macas J."/>
            <person name="Mayer K.F.X."/>
            <person name="Houben A."/>
            <person name="Marques A."/>
        </authorList>
    </citation>
    <scope>NUCLEOTIDE SEQUENCE</scope>
    <source>
        <strain evidence="11">RhyBre1mFocal</strain>
    </source>
</reference>
<dbReference type="SUPFAM" id="SSF52172">
    <property type="entry name" value="CheY-like"/>
    <property type="match status" value="1"/>
</dbReference>
<dbReference type="SMART" id="SM00387">
    <property type="entry name" value="HATPase_c"/>
    <property type="match status" value="1"/>
</dbReference>
<dbReference type="PROSITE" id="PS50110">
    <property type="entry name" value="RESPONSE_REGULATORY"/>
    <property type="match status" value="1"/>
</dbReference>
<dbReference type="GO" id="GO:0009736">
    <property type="term" value="P:cytokinin-activated signaling pathway"/>
    <property type="evidence" value="ECO:0007669"/>
    <property type="project" value="UniProtKB-KW"/>
</dbReference>
<sequence length="725" mass="81458">MKIFQVLKIVIICSAGVLLISMTLLTFFMLRHLKRSKIQEAILKANLIKQKEAVQQAERKSMNKSMAFARASHDVRNALHSIIALIEFCKEETAPSSEMETNLTKMNNYAKDLLGILNTILDTSKVESGKMHLEQVEFNIADTIEESVDAFNTLAEKKRLEMIWDPCDFSIFKLGNVIGDKQRFKQILGNLLSNAVKFTSEGKIVVRAYTSKPKMKILNFSSDYGCSISHMFFCISRSVLQHCGRKIKQQDANSVQNDPHSIEFIFEVDDTGIGIPAEKKASVFENYIQVKEDSPEGTGLGLGIVQSFVRLMGGEISIQDKVPGEKGTCFKFNIFLKSGEVAFQDISRHGEADQSTIGEAFMLDDSHTRKLHSLLFVQGCETKRILQTWIESLGIKVWTANQAEHISSTLEKIKNISFSAKSDSVLLCKTFSWKTESVDNMGLMRSKEKTSESLPKAELCSEFPLRILIIVDLSNGNTMEILSTLIELCKGNTNLYCKIICIADSKVTEKDLSKFRALPCDLTLRKPIHGSRLTKLFKFIQELEETEELYVDRITTSQLAKAQTEKQPEKPCEITEETSSRVQDENFLRGKHVLLVDDDSMRFLGSRLLSKLGAKVEVANDGLEALNLVKKALETGLTRAKCSNYSSSYDAIFMDCQMPEMDGYEATRQIRKVEGQYGIHMPIIALSGDKSDEDIRKALTAGMDHFLEKPLTKEKVVDLFKPAGQ</sequence>
<keyword evidence="8" id="KW-1133">Transmembrane helix</keyword>
<dbReference type="PRINTS" id="PR00344">
    <property type="entry name" value="BCTRLSENSOR"/>
</dbReference>
<gene>
    <name evidence="11" type="ORF">LUZ63_015928</name>
</gene>
<accession>A0A9Q0CD98</accession>
<keyword evidence="8" id="KW-0812">Transmembrane</keyword>
<keyword evidence="8" id="KW-0472">Membrane</keyword>
<feature type="modified residue" description="4-aspartylphosphate" evidence="7">
    <location>
        <position position="655"/>
    </location>
</feature>
<evidence type="ECO:0000259" key="9">
    <source>
        <dbReference type="PROSITE" id="PS50109"/>
    </source>
</evidence>
<dbReference type="InterPro" id="IPR050956">
    <property type="entry name" value="2C_system_His_kinase"/>
</dbReference>
<dbReference type="InterPro" id="IPR003594">
    <property type="entry name" value="HATPase_dom"/>
</dbReference>
<comment type="catalytic activity">
    <reaction evidence="1">
        <text>ATP + protein L-histidine = ADP + protein N-phospho-L-histidine.</text>
        <dbReference type="EC" id="2.7.13.3"/>
    </reaction>
</comment>
<dbReference type="Gene3D" id="3.40.50.2300">
    <property type="match status" value="1"/>
</dbReference>
<evidence type="ECO:0000259" key="10">
    <source>
        <dbReference type="PROSITE" id="PS50110"/>
    </source>
</evidence>
<name>A0A9Q0CD98_9POAL</name>
<feature type="domain" description="Histidine kinase" evidence="9">
    <location>
        <begin position="70"/>
        <end position="338"/>
    </location>
</feature>
<dbReference type="InterPro" id="IPR004358">
    <property type="entry name" value="Sig_transdc_His_kin-like_C"/>
</dbReference>
<dbReference type="InterPro" id="IPR001789">
    <property type="entry name" value="Sig_transdc_resp-reg_receiver"/>
</dbReference>
<evidence type="ECO:0000313" key="12">
    <source>
        <dbReference type="Proteomes" id="UP001151287"/>
    </source>
</evidence>
<dbReference type="AlphaFoldDB" id="A0A9Q0CD98"/>
<evidence type="ECO:0000256" key="7">
    <source>
        <dbReference type="PROSITE-ProRule" id="PRU00169"/>
    </source>
</evidence>